<protein>
    <submittedName>
        <fullName evidence="2">Uncharacterized protein</fullName>
    </submittedName>
</protein>
<evidence type="ECO:0000256" key="1">
    <source>
        <dbReference type="SAM" id="Phobius"/>
    </source>
</evidence>
<accession>A0A5J4R7Y6</accession>
<dbReference type="AlphaFoldDB" id="A0A5J4R7Y6"/>
<feature type="non-terminal residue" evidence="2">
    <location>
        <position position="105"/>
    </location>
</feature>
<comment type="caution">
    <text evidence="2">The sequence shown here is derived from an EMBL/GenBank/DDBJ whole genome shotgun (WGS) entry which is preliminary data.</text>
</comment>
<evidence type="ECO:0000313" key="2">
    <source>
        <dbReference type="EMBL" id="KAA6329812.1"/>
    </source>
</evidence>
<sequence>MSQPRTVPGVPSILGKKFPQKVLLEQGCSLWQGATGKAPLTDDIRGTLHFLYVHLLWNNFNYGIPKGHALLDEICGKKISCLPIISFVNCIFMLSYLSFGITITS</sequence>
<keyword evidence="1" id="KW-0812">Transmembrane</keyword>
<keyword evidence="1" id="KW-1133">Transmembrane helix</keyword>
<reference evidence="2 3" key="1">
    <citation type="submission" date="2019-03" db="EMBL/GenBank/DDBJ databases">
        <title>Single cell metagenomics reveals metabolic interactions within the superorganism composed of flagellate Streblomastix strix and complex community of Bacteroidetes bacteria on its surface.</title>
        <authorList>
            <person name="Treitli S.C."/>
            <person name="Kolisko M."/>
            <person name="Husnik F."/>
            <person name="Keeling P."/>
            <person name="Hampl V."/>
        </authorList>
    </citation>
    <scope>NUCLEOTIDE SEQUENCE [LARGE SCALE GENOMIC DNA]</scope>
    <source>
        <strain evidence="2">ST1C</strain>
    </source>
</reference>
<name>A0A5J4R7Y6_9EUKA</name>
<gene>
    <name evidence="2" type="ORF">EZS28_053572</name>
</gene>
<evidence type="ECO:0000313" key="3">
    <source>
        <dbReference type="Proteomes" id="UP000324800"/>
    </source>
</evidence>
<proteinExistence type="predicted"/>
<keyword evidence="1" id="KW-0472">Membrane</keyword>
<dbReference type="Proteomes" id="UP000324800">
    <property type="component" value="Unassembled WGS sequence"/>
</dbReference>
<feature type="transmembrane region" description="Helical" evidence="1">
    <location>
        <begin position="81"/>
        <end position="103"/>
    </location>
</feature>
<dbReference type="EMBL" id="SNRW01042976">
    <property type="protein sequence ID" value="KAA6329812.1"/>
    <property type="molecule type" value="Genomic_DNA"/>
</dbReference>
<organism evidence="2 3">
    <name type="scientific">Streblomastix strix</name>
    <dbReference type="NCBI Taxonomy" id="222440"/>
    <lineage>
        <taxon>Eukaryota</taxon>
        <taxon>Metamonada</taxon>
        <taxon>Preaxostyla</taxon>
        <taxon>Oxymonadida</taxon>
        <taxon>Streblomastigidae</taxon>
        <taxon>Streblomastix</taxon>
    </lineage>
</organism>